<keyword evidence="2 6" id="KW-0328">Glycosyltransferase</keyword>
<feature type="active site" evidence="6">
    <location>
        <position position="200"/>
    </location>
</feature>
<feature type="binding site" evidence="6">
    <location>
        <position position="79"/>
    </location>
    <ligand>
        <name>NAD(+)</name>
        <dbReference type="ChEBI" id="CHEBI:57540"/>
    </ligand>
</feature>
<dbReference type="GO" id="GO:0003677">
    <property type="term" value="F:DNA binding"/>
    <property type="evidence" value="ECO:0007669"/>
    <property type="project" value="UniProtKB-UniRule"/>
</dbReference>
<feature type="compositionally biased region" description="Low complexity" evidence="7">
    <location>
        <begin position="11"/>
        <end position="24"/>
    </location>
</feature>
<feature type="active site" description="Proton acceptor" evidence="6">
    <location>
        <position position="79"/>
    </location>
</feature>
<keyword evidence="1 6" id="KW-1277">Toxin-antitoxin system</keyword>
<dbReference type="EMBL" id="JACHBS010000001">
    <property type="protein sequence ID" value="MBB5618899.1"/>
    <property type="molecule type" value="Genomic_DNA"/>
</dbReference>
<evidence type="ECO:0000313" key="9">
    <source>
        <dbReference type="EMBL" id="MBB5618899.1"/>
    </source>
</evidence>
<dbReference type="OrthoDB" id="9813972at2"/>
<evidence type="ECO:0000256" key="4">
    <source>
        <dbReference type="ARBA" id="ARBA00022695"/>
    </source>
</evidence>
<dbReference type="GO" id="GO:0016757">
    <property type="term" value="F:glycosyltransferase activity"/>
    <property type="evidence" value="ECO:0007669"/>
    <property type="project" value="UniProtKB-UniRule"/>
</dbReference>
<evidence type="ECO:0000256" key="5">
    <source>
        <dbReference type="ARBA" id="ARBA00023125"/>
    </source>
</evidence>
<evidence type="ECO:0000256" key="6">
    <source>
        <dbReference type="PROSITE-ProRule" id="PRU01362"/>
    </source>
</evidence>
<evidence type="ECO:0000313" key="10">
    <source>
        <dbReference type="Proteomes" id="UP000552883"/>
    </source>
</evidence>
<dbReference type="Proteomes" id="UP000552883">
    <property type="component" value="Unassembled WGS sequence"/>
</dbReference>
<keyword evidence="3 6" id="KW-0808">Transferase</keyword>
<keyword evidence="10" id="KW-1185">Reference proteome</keyword>
<feature type="binding site" evidence="6">
    <location>
        <position position="59"/>
    </location>
    <ligand>
        <name>NAD(+)</name>
        <dbReference type="ChEBI" id="CHEBI:57540"/>
    </ligand>
</feature>
<comment type="caution">
    <text evidence="6">Lacks conserved residue(s) required for the propagation of feature annotation.</text>
</comment>
<evidence type="ECO:0000259" key="8">
    <source>
        <dbReference type="PROSITE" id="PS52018"/>
    </source>
</evidence>
<evidence type="ECO:0000256" key="3">
    <source>
        <dbReference type="ARBA" id="ARBA00022679"/>
    </source>
</evidence>
<dbReference type="AlphaFoldDB" id="A0A840XSI4"/>
<evidence type="ECO:0000256" key="1">
    <source>
        <dbReference type="ARBA" id="ARBA00022649"/>
    </source>
</evidence>
<protein>
    <recommendedName>
        <fullName evidence="8">DarT domain-containing protein</fullName>
    </recommendedName>
</protein>
<sequence>MAPPPARRSPKPAARSLRSPAPGATGKAAEVRPPNLPQRVFHVTHISNLPLILGEGRLLPSSQAQPALRLASELARELRATAPVPAVPRAVGGTDELGALAGTRESTVDDCVAFSLTPQATWWLEVQEGAAGPTWSAAARAAATTDFVVLGVDIRSLGDGLIVSDGDAAAPATRLGAGADGRQRMLARAAATPEALQAAEALVPGPVSLDLVALVAVANDRRRDEVRALLQSAGVTAKVAVYPPWFVPKLDD</sequence>
<comment type="similarity">
    <text evidence="6">Belongs to the DarT ADP-ribosyltransferase family.</text>
</comment>
<keyword evidence="5 6" id="KW-0238">DNA-binding</keyword>
<feature type="region of interest" description="Disordered" evidence="7">
    <location>
        <begin position="1"/>
        <end position="35"/>
    </location>
</feature>
<feature type="domain" description="DarT" evidence="8">
    <location>
        <begin position="38"/>
        <end position="247"/>
    </location>
</feature>
<comment type="catalytic activity">
    <reaction evidence="6">
        <text>a thymidine in DNA + NAD(+) = an N-(ADP-alpha-D-ribosyl)-thymidine in DNA + nicotinamide + H(+)</text>
        <dbReference type="Rhea" id="RHEA:71651"/>
        <dbReference type="Rhea" id="RHEA-COMP:13556"/>
        <dbReference type="Rhea" id="RHEA-COMP:18051"/>
        <dbReference type="ChEBI" id="CHEBI:15378"/>
        <dbReference type="ChEBI" id="CHEBI:17154"/>
        <dbReference type="ChEBI" id="CHEBI:57540"/>
        <dbReference type="ChEBI" id="CHEBI:137386"/>
        <dbReference type="ChEBI" id="CHEBI:191199"/>
    </reaction>
</comment>
<dbReference type="PROSITE" id="PS52018">
    <property type="entry name" value="DART"/>
    <property type="match status" value="1"/>
</dbReference>
<feature type="binding site" evidence="6">
    <location>
        <begin position="42"/>
        <end position="44"/>
    </location>
    <ligand>
        <name>NAD(+)</name>
        <dbReference type="ChEBI" id="CHEBI:57540"/>
    </ligand>
</feature>
<comment type="caution">
    <text evidence="9">The sequence shown here is derived from an EMBL/GenBank/DDBJ whole genome shotgun (WGS) entry which is preliminary data.</text>
</comment>
<dbReference type="InterPro" id="IPR029494">
    <property type="entry name" value="DarT"/>
</dbReference>
<evidence type="ECO:0000256" key="7">
    <source>
        <dbReference type="SAM" id="MobiDB-lite"/>
    </source>
</evidence>
<keyword evidence="4 6" id="KW-0548">Nucleotidyltransferase</keyword>
<dbReference type="Pfam" id="PF14487">
    <property type="entry name" value="DarT"/>
    <property type="match status" value="1"/>
</dbReference>
<gene>
    <name evidence="9" type="ORF">BJ959_002395</name>
</gene>
<proteinExistence type="inferred from homology"/>
<evidence type="ECO:0000256" key="2">
    <source>
        <dbReference type="ARBA" id="ARBA00022676"/>
    </source>
</evidence>
<name>A0A840XSI4_9MICO</name>
<dbReference type="RefSeq" id="WP_153982455.1">
    <property type="nucleotide sequence ID" value="NZ_BAAANZ010000008.1"/>
</dbReference>
<organism evidence="9 10">
    <name type="scientific">Microcella frigidaquae</name>
    <dbReference type="NCBI Taxonomy" id="424758"/>
    <lineage>
        <taxon>Bacteria</taxon>
        <taxon>Bacillati</taxon>
        <taxon>Actinomycetota</taxon>
        <taxon>Actinomycetes</taxon>
        <taxon>Micrococcales</taxon>
        <taxon>Microbacteriaceae</taxon>
        <taxon>Microcella</taxon>
    </lineage>
</organism>
<accession>A0A840XSI4</accession>
<dbReference type="GO" id="GO:0016779">
    <property type="term" value="F:nucleotidyltransferase activity"/>
    <property type="evidence" value="ECO:0007669"/>
    <property type="project" value="UniProtKB-UniRule"/>
</dbReference>
<reference evidence="9 10" key="1">
    <citation type="submission" date="2020-08" db="EMBL/GenBank/DDBJ databases">
        <title>Sequencing the genomes of 1000 actinobacteria strains.</title>
        <authorList>
            <person name="Klenk H.-P."/>
        </authorList>
    </citation>
    <scope>NUCLEOTIDE SEQUENCE [LARGE SCALE GENOMIC DNA]</scope>
    <source>
        <strain evidence="9 10">DSM 23889</strain>
    </source>
</reference>